<dbReference type="GO" id="GO:0005524">
    <property type="term" value="F:ATP binding"/>
    <property type="evidence" value="ECO:0007669"/>
    <property type="project" value="UniProtKB-KW"/>
</dbReference>
<keyword evidence="1" id="KW-0067">ATP-binding</keyword>
<dbReference type="InterPro" id="IPR036113">
    <property type="entry name" value="Asp/Glu-ADT_sf_sub_c"/>
</dbReference>
<sequence length="113" mass="13112">MLSSFDTKEVFDMEEFSQDLLQELMNLTRLSCSEAEQEQLINKLKKVVDFVDKLDEVDTSNIDNTIHLFDDLELKTREDEVDTQQLLKREDFLEKNAPSHIGSLIRVPPIGIK</sequence>
<comment type="similarity">
    <text evidence="1">Belongs to the GatC family.</text>
</comment>
<accession>A0A2A4X2G0</accession>
<comment type="catalytic activity">
    <reaction evidence="1">
        <text>L-aspartyl-tRNA(Asn) + L-glutamine + ATP + H2O = L-asparaginyl-tRNA(Asn) + L-glutamate + ADP + phosphate + 2 H(+)</text>
        <dbReference type="Rhea" id="RHEA:14513"/>
        <dbReference type="Rhea" id="RHEA-COMP:9674"/>
        <dbReference type="Rhea" id="RHEA-COMP:9677"/>
        <dbReference type="ChEBI" id="CHEBI:15377"/>
        <dbReference type="ChEBI" id="CHEBI:15378"/>
        <dbReference type="ChEBI" id="CHEBI:29985"/>
        <dbReference type="ChEBI" id="CHEBI:30616"/>
        <dbReference type="ChEBI" id="CHEBI:43474"/>
        <dbReference type="ChEBI" id="CHEBI:58359"/>
        <dbReference type="ChEBI" id="CHEBI:78515"/>
        <dbReference type="ChEBI" id="CHEBI:78516"/>
        <dbReference type="ChEBI" id="CHEBI:456216"/>
    </reaction>
</comment>
<dbReference type="PANTHER" id="PTHR15004">
    <property type="entry name" value="GLUTAMYL-TRNA(GLN) AMIDOTRANSFERASE SUBUNIT C, MITOCHONDRIAL"/>
    <property type="match status" value="1"/>
</dbReference>
<dbReference type="NCBIfam" id="TIGR00135">
    <property type="entry name" value="gatC"/>
    <property type="match status" value="1"/>
</dbReference>
<reference evidence="3" key="1">
    <citation type="submission" date="2017-08" db="EMBL/GenBank/DDBJ databases">
        <title>A dynamic microbial community with high functional redundancy inhabits the cold, oxic subseafloor aquifer.</title>
        <authorList>
            <person name="Tully B.J."/>
            <person name="Wheat C.G."/>
            <person name="Glazer B.T."/>
            <person name="Huber J.A."/>
        </authorList>
    </citation>
    <scope>NUCLEOTIDE SEQUENCE [LARGE SCALE GENOMIC DNA]</scope>
</reference>
<organism evidence="2 3">
    <name type="scientific">Aerophobetes bacterium</name>
    <dbReference type="NCBI Taxonomy" id="2030807"/>
    <lineage>
        <taxon>Bacteria</taxon>
        <taxon>Candidatus Aerophobota</taxon>
    </lineage>
</organism>
<evidence type="ECO:0000313" key="2">
    <source>
        <dbReference type="EMBL" id="PCI76269.1"/>
    </source>
</evidence>
<dbReference type="GO" id="GO:0006412">
    <property type="term" value="P:translation"/>
    <property type="evidence" value="ECO:0007669"/>
    <property type="project" value="UniProtKB-UniRule"/>
</dbReference>
<comment type="catalytic activity">
    <reaction evidence="1">
        <text>L-glutamyl-tRNA(Gln) + L-glutamine + ATP + H2O = L-glutaminyl-tRNA(Gln) + L-glutamate + ADP + phosphate + H(+)</text>
        <dbReference type="Rhea" id="RHEA:17521"/>
        <dbReference type="Rhea" id="RHEA-COMP:9681"/>
        <dbReference type="Rhea" id="RHEA-COMP:9684"/>
        <dbReference type="ChEBI" id="CHEBI:15377"/>
        <dbReference type="ChEBI" id="CHEBI:15378"/>
        <dbReference type="ChEBI" id="CHEBI:29985"/>
        <dbReference type="ChEBI" id="CHEBI:30616"/>
        <dbReference type="ChEBI" id="CHEBI:43474"/>
        <dbReference type="ChEBI" id="CHEBI:58359"/>
        <dbReference type="ChEBI" id="CHEBI:78520"/>
        <dbReference type="ChEBI" id="CHEBI:78521"/>
        <dbReference type="ChEBI" id="CHEBI:456216"/>
    </reaction>
</comment>
<comment type="caution">
    <text evidence="2">The sequence shown here is derived from an EMBL/GenBank/DDBJ whole genome shotgun (WGS) entry which is preliminary data.</text>
</comment>
<comment type="function">
    <text evidence="1">Allows the formation of correctly charged Asn-tRNA(Asn) or Gln-tRNA(Gln) through the transamidation of misacylated Asp-tRNA(Asn) or Glu-tRNA(Gln) in organisms which lack either or both of asparaginyl-tRNA or glutaminyl-tRNA synthetases. The reaction takes place in the presence of glutamine and ATP through an activated phospho-Asp-tRNA(Asn) or phospho-Glu-tRNA(Gln).</text>
</comment>
<protein>
    <recommendedName>
        <fullName evidence="1">Aspartyl/glutamyl-tRNA(Asn/Gln) amidotransferase subunit C</fullName>
        <shortName evidence="1">Asp/Glu-ADT subunit C</shortName>
        <ecNumber evidence="1">6.3.5.-</ecNumber>
    </recommendedName>
</protein>
<gene>
    <name evidence="1 2" type="primary">gatC</name>
    <name evidence="2" type="ORF">COB21_04570</name>
</gene>
<dbReference type="GO" id="GO:0050566">
    <property type="term" value="F:asparaginyl-tRNA synthase (glutamine-hydrolyzing) activity"/>
    <property type="evidence" value="ECO:0007669"/>
    <property type="project" value="RHEA"/>
</dbReference>
<dbReference type="Gene3D" id="1.10.20.60">
    <property type="entry name" value="Glu-tRNAGln amidotransferase C subunit, N-terminal domain"/>
    <property type="match status" value="1"/>
</dbReference>
<dbReference type="GO" id="GO:0016740">
    <property type="term" value="F:transferase activity"/>
    <property type="evidence" value="ECO:0007669"/>
    <property type="project" value="UniProtKB-KW"/>
</dbReference>
<dbReference type="GO" id="GO:0050567">
    <property type="term" value="F:glutaminyl-tRNA synthase (glutamine-hydrolyzing) activity"/>
    <property type="evidence" value="ECO:0007669"/>
    <property type="project" value="UniProtKB-UniRule"/>
</dbReference>
<keyword evidence="2" id="KW-0808">Transferase</keyword>
<dbReference type="SUPFAM" id="SSF141000">
    <property type="entry name" value="Glu-tRNAGln amidotransferase C subunit"/>
    <property type="match status" value="1"/>
</dbReference>
<dbReference type="GO" id="GO:0006450">
    <property type="term" value="P:regulation of translational fidelity"/>
    <property type="evidence" value="ECO:0007669"/>
    <property type="project" value="InterPro"/>
</dbReference>
<comment type="subunit">
    <text evidence="1">Heterotrimer of A, B and C subunits.</text>
</comment>
<keyword evidence="1" id="KW-0547">Nucleotide-binding</keyword>
<keyword evidence="1" id="KW-0436">Ligase</keyword>
<keyword evidence="1" id="KW-0648">Protein biosynthesis</keyword>
<evidence type="ECO:0000313" key="3">
    <source>
        <dbReference type="Proteomes" id="UP000218775"/>
    </source>
</evidence>
<evidence type="ECO:0000256" key="1">
    <source>
        <dbReference type="HAMAP-Rule" id="MF_00122"/>
    </source>
</evidence>
<proteinExistence type="inferred from homology"/>
<dbReference type="InterPro" id="IPR003837">
    <property type="entry name" value="GatC"/>
</dbReference>
<dbReference type="EC" id="6.3.5.-" evidence="1"/>
<dbReference type="AlphaFoldDB" id="A0A2A4X2G0"/>
<dbReference type="Pfam" id="PF02686">
    <property type="entry name" value="GatC"/>
    <property type="match status" value="1"/>
</dbReference>
<dbReference type="EMBL" id="NVUK01000031">
    <property type="protein sequence ID" value="PCI76269.1"/>
    <property type="molecule type" value="Genomic_DNA"/>
</dbReference>
<dbReference type="PANTHER" id="PTHR15004:SF0">
    <property type="entry name" value="GLUTAMYL-TRNA(GLN) AMIDOTRANSFERASE SUBUNIT C, MITOCHONDRIAL"/>
    <property type="match status" value="1"/>
</dbReference>
<dbReference type="HAMAP" id="MF_00122">
    <property type="entry name" value="GatC"/>
    <property type="match status" value="1"/>
</dbReference>
<dbReference type="GO" id="GO:0070681">
    <property type="term" value="P:glutaminyl-tRNAGln biosynthesis via transamidation"/>
    <property type="evidence" value="ECO:0007669"/>
    <property type="project" value="TreeGrafter"/>
</dbReference>
<dbReference type="Proteomes" id="UP000218775">
    <property type="component" value="Unassembled WGS sequence"/>
</dbReference>
<name>A0A2A4X2G0_UNCAE</name>